<evidence type="ECO:0000256" key="2">
    <source>
        <dbReference type="SAM" id="Phobius"/>
    </source>
</evidence>
<evidence type="ECO:0000313" key="4">
    <source>
        <dbReference type="Proteomes" id="UP000199048"/>
    </source>
</evidence>
<dbReference type="Proteomes" id="UP000199048">
    <property type="component" value="Unassembled WGS sequence"/>
</dbReference>
<feature type="transmembrane region" description="Helical" evidence="2">
    <location>
        <begin position="47"/>
        <end position="68"/>
    </location>
</feature>
<keyword evidence="2" id="KW-0472">Membrane</keyword>
<feature type="compositionally biased region" description="Basic and acidic residues" evidence="1">
    <location>
        <begin position="24"/>
        <end position="38"/>
    </location>
</feature>
<dbReference type="RefSeq" id="WP_092043236.1">
    <property type="nucleotide sequence ID" value="NZ_FOTK01000021.1"/>
</dbReference>
<organism evidence="3 4">
    <name type="scientific">Methylobacterium pseudosasicola</name>
    <dbReference type="NCBI Taxonomy" id="582667"/>
    <lineage>
        <taxon>Bacteria</taxon>
        <taxon>Pseudomonadati</taxon>
        <taxon>Pseudomonadota</taxon>
        <taxon>Alphaproteobacteria</taxon>
        <taxon>Hyphomicrobiales</taxon>
        <taxon>Methylobacteriaceae</taxon>
        <taxon>Methylobacterium</taxon>
    </lineage>
</organism>
<keyword evidence="2" id="KW-0812">Transmembrane</keyword>
<evidence type="ECO:0000256" key="1">
    <source>
        <dbReference type="SAM" id="MobiDB-lite"/>
    </source>
</evidence>
<name>A0A1I4NM64_9HYPH</name>
<reference evidence="4" key="1">
    <citation type="submission" date="2016-10" db="EMBL/GenBank/DDBJ databases">
        <authorList>
            <person name="Varghese N."/>
            <person name="Submissions S."/>
        </authorList>
    </citation>
    <scope>NUCLEOTIDE SEQUENCE [LARGE SCALE GENOMIC DNA]</scope>
    <source>
        <strain evidence="4">BL36</strain>
    </source>
</reference>
<accession>A0A1I4NM64</accession>
<proteinExistence type="predicted"/>
<protein>
    <submittedName>
        <fullName evidence="3">Uncharacterized protein</fullName>
    </submittedName>
</protein>
<dbReference type="AlphaFoldDB" id="A0A1I4NM64"/>
<keyword evidence="2" id="KW-1133">Transmembrane helix</keyword>
<dbReference type="EMBL" id="FOTK01000021">
    <property type="protein sequence ID" value="SFM16440.1"/>
    <property type="molecule type" value="Genomic_DNA"/>
</dbReference>
<feature type="region of interest" description="Disordered" evidence="1">
    <location>
        <begin position="1"/>
        <end position="47"/>
    </location>
</feature>
<sequence length="71" mass="7647">MRKGRSKSGSSQRPLPESLTQHLSDPKIRVLRTPDGRKRPSRAAGTARKVGISVVTLAVLVLAGGHLVHAW</sequence>
<gene>
    <name evidence="3" type="ORF">SAMN05192568_102162</name>
</gene>
<evidence type="ECO:0000313" key="3">
    <source>
        <dbReference type="EMBL" id="SFM16440.1"/>
    </source>
</evidence>
<dbReference type="STRING" id="582667.SAMN05192568_102162"/>
<keyword evidence="4" id="KW-1185">Reference proteome</keyword>